<comment type="similarity">
    <text evidence="1">Belongs to the transglycosylase Slt family.</text>
</comment>
<feature type="chain" id="PRO_5003070488" evidence="3">
    <location>
        <begin position="23"/>
        <end position="563"/>
    </location>
</feature>
<dbReference type="CDD" id="cd16894">
    <property type="entry name" value="MltD-like"/>
    <property type="match status" value="1"/>
</dbReference>
<dbReference type="Pfam" id="PF01476">
    <property type="entry name" value="LysM"/>
    <property type="match status" value="2"/>
</dbReference>
<dbReference type="GO" id="GO:0008933">
    <property type="term" value="F:peptidoglycan lytic transglycosylase activity"/>
    <property type="evidence" value="ECO:0007669"/>
    <property type="project" value="InterPro"/>
</dbReference>
<evidence type="ECO:0000256" key="3">
    <source>
        <dbReference type="SAM" id="SignalP"/>
    </source>
</evidence>
<dbReference type="InterPro" id="IPR036779">
    <property type="entry name" value="LysM_dom_sf"/>
</dbReference>
<reference evidence="5 6" key="1">
    <citation type="submission" date="2010-03" db="EMBL/GenBank/DDBJ databases">
        <title>Complete sequence of Sideroxydans lithotrophicus ES-1.</title>
        <authorList>
            <consortium name="US DOE Joint Genome Institute"/>
            <person name="Lucas S."/>
            <person name="Copeland A."/>
            <person name="Lapidus A."/>
            <person name="Cheng J.-F."/>
            <person name="Bruce D."/>
            <person name="Goodwin L."/>
            <person name="Pitluck S."/>
            <person name="Munk A.C."/>
            <person name="Detter J.C."/>
            <person name="Han C."/>
            <person name="Tapia R."/>
            <person name="Larimer F."/>
            <person name="Land M."/>
            <person name="Hauser L."/>
            <person name="Kyrpides N."/>
            <person name="Ivanova N."/>
            <person name="Emerson D."/>
            <person name="Woyke T."/>
        </authorList>
    </citation>
    <scope>NUCLEOTIDE SEQUENCE [LARGE SCALE GENOMIC DNA]</scope>
    <source>
        <strain evidence="5 6">ES-1</strain>
    </source>
</reference>
<dbReference type="InterPro" id="IPR018392">
    <property type="entry name" value="LysM"/>
</dbReference>
<evidence type="ECO:0000313" key="5">
    <source>
        <dbReference type="EMBL" id="ADE12206.1"/>
    </source>
</evidence>
<evidence type="ECO:0000313" key="6">
    <source>
        <dbReference type="Proteomes" id="UP000001625"/>
    </source>
</evidence>
<dbReference type="PANTHER" id="PTHR37423:SF2">
    <property type="entry name" value="MEMBRANE-BOUND LYTIC MUREIN TRANSGLYCOSYLASE C"/>
    <property type="match status" value="1"/>
</dbReference>
<dbReference type="SUPFAM" id="SSF54106">
    <property type="entry name" value="LysM domain"/>
    <property type="match status" value="2"/>
</dbReference>
<dbReference type="KEGG" id="slt:Slit_1977"/>
<name>D5CTC0_SIDLE</name>
<dbReference type="eggNOG" id="COG1388">
    <property type="taxonomic scope" value="Bacteria"/>
</dbReference>
<feature type="signal peptide" evidence="3">
    <location>
        <begin position="1"/>
        <end position="22"/>
    </location>
</feature>
<dbReference type="PROSITE" id="PS51782">
    <property type="entry name" value="LYSM"/>
    <property type="match status" value="2"/>
</dbReference>
<dbReference type="CAZy" id="GH23">
    <property type="family name" value="Glycoside Hydrolase Family 23"/>
</dbReference>
<keyword evidence="6" id="KW-1185">Reference proteome</keyword>
<dbReference type="GO" id="GO:0016020">
    <property type="term" value="C:membrane"/>
    <property type="evidence" value="ECO:0007669"/>
    <property type="project" value="InterPro"/>
</dbReference>
<feature type="compositionally biased region" description="Low complexity" evidence="2">
    <location>
        <begin position="47"/>
        <end position="103"/>
    </location>
</feature>
<dbReference type="eggNOG" id="COG3170">
    <property type="taxonomic scope" value="Bacteria"/>
</dbReference>
<dbReference type="eggNOG" id="COG0741">
    <property type="taxonomic scope" value="Bacteria"/>
</dbReference>
<dbReference type="Pfam" id="PF01464">
    <property type="entry name" value="SLT"/>
    <property type="match status" value="1"/>
</dbReference>
<dbReference type="CAZy" id="CBM50">
    <property type="family name" value="Carbohydrate-Binding Module Family 50"/>
</dbReference>
<dbReference type="InterPro" id="IPR023346">
    <property type="entry name" value="Lysozyme-like_dom_sf"/>
</dbReference>
<keyword evidence="3" id="KW-0732">Signal</keyword>
<dbReference type="InterPro" id="IPR008258">
    <property type="entry name" value="Transglycosylase_SLT_dom_1"/>
</dbReference>
<dbReference type="PROSITE" id="PS00922">
    <property type="entry name" value="TRANSGLYCOSYLASE"/>
    <property type="match status" value="1"/>
</dbReference>
<sequence length="563" mass="62377" precursor="true">MPFKKPLLLIITAVLGCTVVMASQADTAVAMNSPDLSVQTAIQTLPQAATPQAATPQAATPQAATPQAATPQAATPQAATPQAATPQAATPQTATPQANATQPINDPETQSPAPIREAMIVAPESPSGDLWERIRSGFAMKDLKSPLIKRHEKWYASHPDYVLRMSERAQRYLFYIMEEVDRRGMPSEIALLPIIESAFNPTANSIASAAGIWQFIPSTGKHFGMEQNWWHDERRDIIGATNGALDYLQKLHDQFGDWELALAAYNWGENGVIRAQAYNRRHHKPTDYAHLRMPRETRNYVPKLLAIKNIVNDPAHYGLVLSKIPDEPYFATVATTKHIDVKVAAELAGISMDEFMALNPGHSRPVILQEPDNNNNVLLLPVDKVETFRTNLAKTNQRLVSWQPYESKKGESFQHIAEHFGLTLAELRSANGLSKYAQESNGQTLLVPIGDDEPSAQFAAFNMQPSAIAEMYGAVRYTVRRGDTISTIARRFHVSQAQLRESNRGSTHLRVGQHFNIVLADHHRAYRKRHLVAVKVKSRKRNSASSASNMKFAYTRHPALASD</sequence>
<dbReference type="STRING" id="580332.Slit_1977"/>
<feature type="region of interest" description="Disordered" evidence="2">
    <location>
        <begin position="47"/>
        <end position="111"/>
    </location>
</feature>
<dbReference type="GO" id="GO:0000270">
    <property type="term" value="P:peptidoglycan metabolic process"/>
    <property type="evidence" value="ECO:0007669"/>
    <property type="project" value="InterPro"/>
</dbReference>
<feature type="domain" description="LysM" evidence="4">
    <location>
        <begin position="403"/>
        <end position="447"/>
    </location>
</feature>
<evidence type="ECO:0000259" key="4">
    <source>
        <dbReference type="PROSITE" id="PS51782"/>
    </source>
</evidence>
<dbReference type="InterPro" id="IPR000189">
    <property type="entry name" value="Transglyc_AS"/>
</dbReference>
<dbReference type="AlphaFoldDB" id="D5CTC0"/>
<dbReference type="EMBL" id="CP001965">
    <property type="protein sequence ID" value="ADE12206.1"/>
    <property type="molecule type" value="Genomic_DNA"/>
</dbReference>
<evidence type="ECO:0000256" key="2">
    <source>
        <dbReference type="SAM" id="MobiDB-lite"/>
    </source>
</evidence>
<protein>
    <submittedName>
        <fullName evidence="5">Lytic transglycosylase catalytic</fullName>
    </submittedName>
</protein>
<accession>D5CTC0</accession>
<evidence type="ECO:0000256" key="1">
    <source>
        <dbReference type="ARBA" id="ARBA00007734"/>
    </source>
</evidence>
<dbReference type="SMART" id="SM00257">
    <property type="entry name" value="LysM"/>
    <property type="match status" value="2"/>
</dbReference>
<dbReference type="HOGENOM" id="CLU_009520_1_5_4"/>
<dbReference type="Gene3D" id="1.10.530.10">
    <property type="match status" value="1"/>
</dbReference>
<dbReference type="PANTHER" id="PTHR37423">
    <property type="entry name" value="SOLUBLE LYTIC MUREIN TRANSGLYCOSYLASE-RELATED"/>
    <property type="match status" value="1"/>
</dbReference>
<dbReference type="Proteomes" id="UP000001625">
    <property type="component" value="Chromosome"/>
</dbReference>
<gene>
    <name evidence="5" type="ordered locus">Slit_1977</name>
</gene>
<dbReference type="SUPFAM" id="SSF53955">
    <property type="entry name" value="Lysozyme-like"/>
    <property type="match status" value="1"/>
</dbReference>
<organism evidence="5 6">
    <name type="scientific">Sideroxydans lithotrophicus (strain ES-1)</name>
    <dbReference type="NCBI Taxonomy" id="580332"/>
    <lineage>
        <taxon>Bacteria</taxon>
        <taxon>Pseudomonadati</taxon>
        <taxon>Pseudomonadota</taxon>
        <taxon>Betaproteobacteria</taxon>
        <taxon>Nitrosomonadales</taxon>
        <taxon>Gallionellaceae</taxon>
        <taxon>Sideroxydans</taxon>
    </lineage>
</organism>
<dbReference type="PROSITE" id="PS51257">
    <property type="entry name" value="PROKAR_LIPOPROTEIN"/>
    <property type="match status" value="1"/>
</dbReference>
<feature type="domain" description="LysM" evidence="4">
    <location>
        <begin position="475"/>
        <end position="519"/>
    </location>
</feature>
<dbReference type="CDD" id="cd00118">
    <property type="entry name" value="LysM"/>
    <property type="match status" value="2"/>
</dbReference>
<proteinExistence type="inferred from homology"/>
<dbReference type="Gene3D" id="3.10.350.10">
    <property type="entry name" value="LysM domain"/>
    <property type="match status" value="2"/>
</dbReference>